<dbReference type="GO" id="GO:0003677">
    <property type="term" value="F:DNA binding"/>
    <property type="evidence" value="ECO:0007669"/>
    <property type="project" value="InterPro"/>
</dbReference>
<name>D1A5H4_THECD</name>
<reference evidence="2 3" key="1">
    <citation type="journal article" date="2011" name="Stand. Genomic Sci.">
        <title>Complete genome sequence of Thermomonospora curvata type strain (B9).</title>
        <authorList>
            <person name="Chertkov O."/>
            <person name="Sikorski J."/>
            <person name="Nolan M."/>
            <person name="Lapidus A."/>
            <person name="Lucas S."/>
            <person name="Del Rio T.G."/>
            <person name="Tice H."/>
            <person name="Cheng J.F."/>
            <person name="Goodwin L."/>
            <person name="Pitluck S."/>
            <person name="Liolios K."/>
            <person name="Ivanova N."/>
            <person name="Mavromatis K."/>
            <person name="Mikhailova N."/>
            <person name="Ovchinnikova G."/>
            <person name="Pati A."/>
            <person name="Chen A."/>
            <person name="Palaniappan K."/>
            <person name="Djao O.D."/>
            <person name="Land M."/>
            <person name="Hauser L."/>
            <person name="Chang Y.J."/>
            <person name="Jeffries C.D."/>
            <person name="Brettin T."/>
            <person name="Han C."/>
            <person name="Detter J.C."/>
            <person name="Rohde M."/>
            <person name="Goker M."/>
            <person name="Woyke T."/>
            <person name="Bristow J."/>
            <person name="Eisen J.A."/>
            <person name="Markowitz V."/>
            <person name="Hugenholtz P."/>
            <person name="Klenk H.P."/>
            <person name="Kyrpides N.C."/>
        </authorList>
    </citation>
    <scope>NUCLEOTIDE SEQUENCE [LARGE SCALE GENOMIC DNA]</scope>
    <source>
        <strain evidence="3">ATCC 19995 / DSM 43183 / JCM 3096 / KCTC 9072 / NBRC 15933 / NCIMB 10081 / Henssen B9</strain>
    </source>
</reference>
<dbReference type="STRING" id="471852.Tcur_0741"/>
<dbReference type="Gene3D" id="3.30.1310.10">
    <property type="entry name" value="Nucleoid-associated protein YbaB-like domain"/>
    <property type="match status" value="1"/>
</dbReference>
<evidence type="ECO:0000256" key="1">
    <source>
        <dbReference type="SAM" id="Coils"/>
    </source>
</evidence>
<dbReference type="RefSeq" id="WP_012851118.1">
    <property type="nucleotide sequence ID" value="NC_013510.1"/>
</dbReference>
<evidence type="ECO:0008006" key="4">
    <source>
        <dbReference type="Google" id="ProtNLM"/>
    </source>
</evidence>
<dbReference type="SUPFAM" id="SSF82607">
    <property type="entry name" value="YbaB-like"/>
    <property type="match status" value="1"/>
</dbReference>
<organism evidence="2 3">
    <name type="scientific">Thermomonospora curvata (strain ATCC 19995 / DSM 43183 / JCM 3096 / KCTC 9072 / NBRC 15933 / NCIMB 10081 / Henssen B9)</name>
    <dbReference type="NCBI Taxonomy" id="471852"/>
    <lineage>
        <taxon>Bacteria</taxon>
        <taxon>Bacillati</taxon>
        <taxon>Actinomycetota</taxon>
        <taxon>Actinomycetes</taxon>
        <taxon>Streptosporangiales</taxon>
        <taxon>Thermomonosporaceae</taxon>
        <taxon>Thermomonospora</taxon>
    </lineage>
</organism>
<feature type="coiled-coil region" evidence="1">
    <location>
        <begin position="69"/>
        <end position="96"/>
    </location>
</feature>
<dbReference type="Proteomes" id="UP000001918">
    <property type="component" value="Chromosome"/>
</dbReference>
<dbReference type="HOGENOM" id="CLU_153283_0_0_11"/>
<evidence type="ECO:0000313" key="3">
    <source>
        <dbReference type="Proteomes" id="UP000001918"/>
    </source>
</evidence>
<gene>
    <name evidence="2" type="ordered locus">Tcur_0741</name>
</gene>
<dbReference type="Pfam" id="PF02575">
    <property type="entry name" value="YbaB_DNA_bd"/>
    <property type="match status" value="1"/>
</dbReference>
<dbReference type="KEGG" id="tcu:Tcur_0741"/>
<protein>
    <recommendedName>
        <fullName evidence="4">YbaB/EbfC DNA-binding family protein</fullName>
    </recommendedName>
</protein>
<keyword evidence="3" id="KW-1185">Reference proteome</keyword>
<evidence type="ECO:0000313" key="2">
    <source>
        <dbReference type="EMBL" id="ACY96334.1"/>
    </source>
</evidence>
<proteinExistence type="predicted"/>
<keyword evidence="1" id="KW-0175">Coiled coil</keyword>
<dbReference type="AlphaFoldDB" id="D1A5H4"/>
<accession>D1A5H4</accession>
<dbReference type="eggNOG" id="ENOG5030J96">
    <property type="taxonomic scope" value="Bacteria"/>
</dbReference>
<dbReference type="InterPro" id="IPR004401">
    <property type="entry name" value="YbaB/EbfC"/>
</dbReference>
<dbReference type="InterPro" id="IPR036894">
    <property type="entry name" value="YbaB-like_sf"/>
</dbReference>
<sequence>MVNLTELDRMLTETRGLLSQVRSGKGGASQEAVEGQGSAADGRIRVVAGAGGEITSIELDPRVMRMSSQELAEHLVEAVNQALRELRAQVTTAETAIAPEVLAQRLAEVQDQGLRQMTMFVEGLRDAMTQLGQRADRSG</sequence>
<dbReference type="EMBL" id="CP001738">
    <property type="protein sequence ID" value="ACY96334.1"/>
    <property type="molecule type" value="Genomic_DNA"/>
</dbReference>